<evidence type="ECO:0000256" key="5">
    <source>
        <dbReference type="ARBA" id="ARBA00038359"/>
    </source>
</evidence>
<feature type="transmembrane region" description="Helical" evidence="6">
    <location>
        <begin position="134"/>
        <end position="160"/>
    </location>
</feature>
<reference evidence="8 9" key="1">
    <citation type="journal article" date="2014" name="BMC Genomics">
        <title>Comparative genome sequencing reveals chemotype-specific gene clusters in the toxigenic black mold Stachybotrys.</title>
        <authorList>
            <person name="Semeiks J."/>
            <person name="Borek D."/>
            <person name="Otwinowski Z."/>
            <person name="Grishin N.V."/>
        </authorList>
    </citation>
    <scope>NUCLEOTIDE SEQUENCE [LARGE SCALE GENOMIC DNA]</scope>
    <source>
        <strain evidence="9">CBS 109288 / IBT 7711</strain>
    </source>
</reference>
<dbReference type="EMBL" id="KL647507">
    <property type="protein sequence ID" value="KEY74551.1"/>
    <property type="molecule type" value="Genomic_DNA"/>
</dbReference>
<dbReference type="Proteomes" id="UP000028045">
    <property type="component" value="Unassembled WGS sequence"/>
</dbReference>
<gene>
    <name evidence="8" type="ORF">S7711_07154</name>
</gene>
<evidence type="ECO:0000259" key="7">
    <source>
        <dbReference type="Pfam" id="PF20684"/>
    </source>
</evidence>
<dbReference type="PANTHER" id="PTHR33048">
    <property type="entry name" value="PTH11-LIKE INTEGRAL MEMBRANE PROTEIN (AFU_ORTHOLOGUE AFUA_5G11245)"/>
    <property type="match status" value="1"/>
</dbReference>
<organism evidence="8 9">
    <name type="scientific">Stachybotrys chartarum (strain CBS 109288 / IBT 7711)</name>
    <name type="common">Toxic black mold</name>
    <name type="synonym">Stilbospora chartarum</name>
    <dbReference type="NCBI Taxonomy" id="1280523"/>
    <lineage>
        <taxon>Eukaryota</taxon>
        <taxon>Fungi</taxon>
        <taxon>Dikarya</taxon>
        <taxon>Ascomycota</taxon>
        <taxon>Pezizomycotina</taxon>
        <taxon>Sordariomycetes</taxon>
        <taxon>Hypocreomycetidae</taxon>
        <taxon>Hypocreales</taxon>
        <taxon>Stachybotryaceae</taxon>
        <taxon>Stachybotrys</taxon>
    </lineage>
</organism>
<evidence type="ECO:0000313" key="8">
    <source>
        <dbReference type="EMBL" id="KEY74551.1"/>
    </source>
</evidence>
<comment type="subcellular location">
    <subcellularLocation>
        <location evidence="1">Membrane</location>
        <topology evidence="1">Multi-pass membrane protein</topology>
    </subcellularLocation>
</comment>
<feature type="transmembrane region" description="Helical" evidence="6">
    <location>
        <begin position="180"/>
        <end position="204"/>
    </location>
</feature>
<keyword evidence="3 6" id="KW-1133">Transmembrane helix</keyword>
<evidence type="ECO:0000256" key="4">
    <source>
        <dbReference type="ARBA" id="ARBA00023136"/>
    </source>
</evidence>
<name>A0A084BAH2_STACB</name>
<feature type="transmembrane region" description="Helical" evidence="6">
    <location>
        <begin position="98"/>
        <end position="122"/>
    </location>
</feature>
<proteinExistence type="inferred from homology"/>
<keyword evidence="2 6" id="KW-0812">Transmembrane</keyword>
<accession>A0A084BAH2</accession>
<dbReference type="GO" id="GO:0016020">
    <property type="term" value="C:membrane"/>
    <property type="evidence" value="ECO:0007669"/>
    <property type="project" value="UniProtKB-SubCell"/>
</dbReference>
<keyword evidence="4 6" id="KW-0472">Membrane</keyword>
<dbReference type="OrthoDB" id="5329176at2759"/>
<feature type="transmembrane region" description="Helical" evidence="6">
    <location>
        <begin position="48"/>
        <end position="68"/>
    </location>
</feature>
<evidence type="ECO:0000256" key="1">
    <source>
        <dbReference type="ARBA" id="ARBA00004141"/>
    </source>
</evidence>
<dbReference type="HOGENOM" id="CLU_028200_0_1_1"/>
<evidence type="ECO:0000256" key="3">
    <source>
        <dbReference type="ARBA" id="ARBA00022989"/>
    </source>
</evidence>
<feature type="transmembrane region" description="Helical" evidence="6">
    <location>
        <begin position="256"/>
        <end position="275"/>
    </location>
</feature>
<comment type="similarity">
    <text evidence="5">Belongs to the SAT4 family.</text>
</comment>
<evidence type="ECO:0000313" key="9">
    <source>
        <dbReference type="Proteomes" id="UP000028045"/>
    </source>
</evidence>
<dbReference type="AlphaFoldDB" id="A0A084BAH2"/>
<feature type="transmembrane region" description="Helical" evidence="6">
    <location>
        <begin position="13"/>
        <end position="36"/>
    </location>
</feature>
<dbReference type="InterPro" id="IPR052337">
    <property type="entry name" value="SAT4-like"/>
</dbReference>
<evidence type="ECO:0000256" key="6">
    <source>
        <dbReference type="SAM" id="Phobius"/>
    </source>
</evidence>
<feature type="transmembrane region" description="Helical" evidence="6">
    <location>
        <begin position="216"/>
        <end position="236"/>
    </location>
</feature>
<dbReference type="InterPro" id="IPR049326">
    <property type="entry name" value="Rhodopsin_dom_fungi"/>
</dbReference>
<keyword evidence="9" id="KW-1185">Reference proteome</keyword>
<dbReference type="PANTHER" id="PTHR33048:SF47">
    <property type="entry name" value="INTEGRAL MEMBRANE PROTEIN-RELATED"/>
    <property type="match status" value="1"/>
</dbReference>
<feature type="domain" description="Rhodopsin" evidence="7">
    <location>
        <begin position="32"/>
        <end position="275"/>
    </location>
</feature>
<sequence>MSSSGDSSVDNGYATYVVGGVVISLAVITTGLRFYTRQFTKMGLGADDWSIMTAMVLAIVTVAVLLWADNEHPGGLQATRTTDPNYVFSDLDVMYFKAFFSVGVLYYSVTGATKMGVMLMYYRIFSSSVGFRRRLLLVGFLTLGWWLACTIALLAACVPFDARWGHGASDPEVCINVNLLWVAGGMCEVFLDILILALPVSVVYGLHMSRARKISIGCIFLLGGFTVATGFARAYLGYSPGSHEPDYANTELWATLHTGTGLICASLPVFAPLVNKIVASSFASRISSYWSNWSTWSTWRSIGSSRPYNNDSLELYGGTSITGHSENMSSQAIVQHHKHGFVVS</sequence>
<dbReference type="Pfam" id="PF20684">
    <property type="entry name" value="Fung_rhodopsin"/>
    <property type="match status" value="1"/>
</dbReference>
<evidence type="ECO:0000256" key="2">
    <source>
        <dbReference type="ARBA" id="ARBA00022692"/>
    </source>
</evidence>
<protein>
    <recommendedName>
        <fullName evidence="7">Rhodopsin domain-containing protein</fullName>
    </recommendedName>
</protein>